<dbReference type="InterPro" id="IPR027417">
    <property type="entry name" value="P-loop_NTPase"/>
</dbReference>
<dbReference type="PROSITE" id="PS50893">
    <property type="entry name" value="ABC_TRANSPORTER_2"/>
    <property type="match status" value="1"/>
</dbReference>
<evidence type="ECO:0000256" key="3">
    <source>
        <dbReference type="ARBA" id="ARBA00022475"/>
    </source>
</evidence>
<proteinExistence type="predicted"/>
<dbReference type="EMBL" id="QCXX01000003">
    <property type="protein sequence ID" value="PUV23995.1"/>
    <property type="molecule type" value="Genomic_DNA"/>
</dbReference>
<evidence type="ECO:0000313" key="11">
    <source>
        <dbReference type="EMBL" id="PUV23995.1"/>
    </source>
</evidence>
<reference evidence="11 12" key="1">
    <citation type="submission" date="2018-04" db="EMBL/GenBank/DDBJ databases">
        <title>Sphingobacterium sp. M46 Genome.</title>
        <authorList>
            <person name="Cheng J."/>
            <person name="Li Y."/>
        </authorList>
    </citation>
    <scope>NUCLEOTIDE SEQUENCE [LARGE SCALE GENOMIC DNA]</scope>
    <source>
        <strain evidence="11 12">M46</strain>
    </source>
</reference>
<evidence type="ECO:0000256" key="4">
    <source>
        <dbReference type="ARBA" id="ARBA00022496"/>
    </source>
</evidence>
<protein>
    <submittedName>
        <fullName evidence="11">Iron ABC transporter ATP-binding protein</fullName>
    </submittedName>
</protein>
<organism evidence="11 12">
    <name type="scientific">Sphingobacterium athyrii</name>
    <dbReference type="NCBI Taxonomy" id="2152717"/>
    <lineage>
        <taxon>Bacteria</taxon>
        <taxon>Pseudomonadati</taxon>
        <taxon>Bacteroidota</taxon>
        <taxon>Sphingobacteriia</taxon>
        <taxon>Sphingobacteriales</taxon>
        <taxon>Sphingobacteriaceae</taxon>
        <taxon>Sphingobacterium</taxon>
    </lineage>
</organism>
<evidence type="ECO:0000256" key="7">
    <source>
        <dbReference type="ARBA" id="ARBA00023004"/>
    </source>
</evidence>
<dbReference type="InterPro" id="IPR003439">
    <property type="entry name" value="ABC_transporter-like_ATP-bd"/>
</dbReference>
<evidence type="ECO:0000256" key="8">
    <source>
        <dbReference type="ARBA" id="ARBA00023065"/>
    </source>
</evidence>
<dbReference type="SMART" id="SM00382">
    <property type="entry name" value="AAA"/>
    <property type="match status" value="1"/>
</dbReference>
<evidence type="ECO:0000259" key="10">
    <source>
        <dbReference type="PROSITE" id="PS50893"/>
    </source>
</evidence>
<dbReference type="GO" id="GO:0016887">
    <property type="term" value="F:ATP hydrolysis activity"/>
    <property type="evidence" value="ECO:0007669"/>
    <property type="project" value="InterPro"/>
</dbReference>
<keyword evidence="2" id="KW-0813">Transport</keyword>
<evidence type="ECO:0000256" key="6">
    <source>
        <dbReference type="ARBA" id="ARBA00022840"/>
    </source>
</evidence>
<dbReference type="AlphaFoldDB" id="A0A363NT49"/>
<evidence type="ECO:0000313" key="12">
    <source>
        <dbReference type="Proteomes" id="UP000250831"/>
    </source>
</evidence>
<feature type="domain" description="ABC transporter" evidence="10">
    <location>
        <begin position="2"/>
        <end position="236"/>
    </location>
</feature>
<dbReference type="InterPro" id="IPR017871">
    <property type="entry name" value="ABC_transporter-like_CS"/>
</dbReference>
<dbReference type="SUPFAM" id="SSF52540">
    <property type="entry name" value="P-loop containing nucleoside triphosphate hydrolases"/>
    <property type="match status" value="1"/>
</dbReference>
<keyword evidence="12" id="KW-1185">Reference proteome</keyword>
<gene>
    <name evidence="11" type="ORF">DCO56_11500</name>
</gene>
<keyword evidence="8" id="KW-0406">Ion transport</keyword>
<dbReference type="PANTHER" id="PTHR42771">
    <property type="entry name" value="IRON(3+)-HYDROXAMATE IMPORT ATP-BINDING PROTEIN FHUC"/>
    <property type="match status" value="1"/>
</dbReference>
<keyword evidence="6 11" id="KW-0067">ATP-binding</keyword>
<keyword evidence="4" id="KW-0410">Iron transport</keyword>
<comment type="subcellular location">
    <subcellularLocation>
        <location evidence="1">Cell membrane</location>
        <topology evidence="1">Peripheral membrane protein</topology>
    </subcellularLocation>
</comment>
<dbReference type="GO" id="GO:0005886">
    <property type="term" value="C:plasma membrane"/>
    <property type="evidence" value="ECO:0007669"/>
    <property type="project" value="UniProtKB-SubCell"/>
</dbReference>
<accession>A0A363NT49</accession>
<evidence type="ECO:0000256" key="2">
    <source>
        <dbReference type="ARBA" id="ARBA00022448"/>
    </source>
</evidence>
<keyword evidence="5" id="KW-0547">Nucleotide-binding</keyword>
<evidence type="ECO:0000256" key="5">
    <source>
        <dbReference type="ARBA" id="ARBA00022741"/>
    </source>
</evidence>
<dbReference type="RefSeq" id="WP_108633923.1">
    <property type="nucleotide sequence ID" value="NZ_QCXX01000003.1"/>
</dbReference>
<dbReference type="FunFam" id="3.40.50.300:FF:000134">
    <property type="entry name" value="Iron-enterobactin ABC transporter ATP-binding protein"/>
    <property type="match status" value="1"/>
</dbReference>
<keyword evidence="3" id="KW-1003">Cell membrane</keyword>
<dbReference type="PANTHER" id="PTHR42771:SF3">
    <property type="entry name" value="PETROBACTIN IMPORT ATP-BINDING PROTEIN YCLP"/>
    <property type="match status" value="1"/>
</dbReference>
<evidence type="ECO:0000256" key="9">
    <source>
        <dbReference type="ARBA" id="ARBA00023136"/>
    </source>
</evidence>
<keyword evidence="9" id="KW-0472">Membrane</keyword>
<sequence length="253" mass="29000">MIEINALNKTYGQRTILKDINLKIPKGKLISLIGPNGAGKSTLLAIIARLEKANRGTVTIDGKEIMRYTLTDFSTKLGFLKQHNNFELKLRVTELIAFGRFPHSHGRLQDTDFEIIDQTIEQMNLSSIRNAFIDEISGGERQRVFLAMVMVQDTDYILLDEPLNNLDMRHAVEIMQVARRLVNEYNKTVIMVVHDINFAANYADVIIGMKGGEISFMDTAHIMMREDILQTLFDIEFKVMRDDTHIICNYYNL</sequence>
<name>A0A363NT49_9SPHI</name>
<dbReference type="PROSITE" id="PS00211">
    <property type="entry name" value="ABC_TRANSPORTER_1"/>
    <property type="match status" value="1"/>
</dbReference>
<dbReference type="Pfam" id="PF00005">
    <property type="entry name" value="ABC_tran"/>
    <property type="match status" value="1"/>
</dbReference>
<dbReference type="InterPro" id="IPR051535">
    <property type="entry name" value="Siderophore_ABC-ATPase"/>
</dbReference>
<comment type="caution">
    <text evidence="11">The sequence shown here is derived from an EMBL/GenBank/DDBJ whole genome shotgun (WGS) entry which is preliminary data.</text>
</comment>
<dbReference type="OrthoDB" id="9806726at2"/>
<dbReference type="GO" id="GO:0005524">
    <property type="term" value="F:ATP binding"/>
    <property type="evidence" value="ECO:0007669"/>
    <property type="project" value="UniProtKB-KW"/>
</dbReference>
<dbReference type="CDD" id="cd03214">
    <property type="entry name" value="ABC_Iron-Siderophores_B12_Hemin"/>
    <property type="match status" value="1"/>
</dbReference>
<dbReference type="GO" id="GO:0006826">
    <property type="term" value="P:iron ion transport"/>
    <property type="evidence" value="ECO:0007669"/>
    <property type="project" value="UniProtKB-KW"/>
</dbReference>
<evidence type="ECO:0000256" key="1">
    <source>
        <dbReference type="ARBA" id="ARBA00004202"/>
    </source>
</evidence>
<keyword evidence="7" id="KW-0408">Iron</keyword>
<dbReference type="Proteomes" id="UP000250831">
    <property type="component" value="Unassembled WGS sequence"/>
</dbReference>
<dbReference type="Gene3D" id="3.40.50.300">
    <property type="entry name" value="P-loop containing nucleotide triphosphate hydrolases"/>
    <property type="match status" value="1"/>
</dbReference>
<dbReference type="InterPro" id="IPR003593">
    <property type="entry name" value="AAA+_ATPase"/>
</dbReference>